<dbReference type="InterPro" id="IPR051263">
    <property type="entry name" value="C-type_cytochrome_biogenesis"/>
</dbReference>
<feature type="domain" description="Cytochrome c-type biogenesis protein H TPR" evidence="8">
    <location>
        <begin position="111"/>
        <end position="268"/>
    </location>
</feature>
<dbReference type="RefSeq" id="WP_126794227.1">
    <property type="nucleotide sequence ID" value="NZ_PIPI01000010.1"/>
</dbReference>
<keyword evidence="6" id="KW-1133">Transmembrane helix</keyword>
<sequence length="400" mass="45694">MWYFLLALLLVLAIVFMVLARRNQWETWTIEQANKEIYESRILELEEDVRQGVISEKERVHAEKELLKTFVTDIHDPDAKVEKKPAGILIPTVILVVLAVGIYIYDGSWQQQQRSDRAHEALPGLSAWLQGDQSAAPRSEDDLWTYALGLRQRLMEEPEPNAWSLYGRLMMQVRQLEQALEAFEMAYRLEPNNYNNLMSYSQALIMSGSDHDLSLAARNLRMVLQQNGTNIEALGLLGIVHFERADFERAAASWDMALRLMDEADPRYSAIADSLQQAQDRLDGTVTTLTVTVDITEALRNEMAWVTNLYVFVRDPDGGREPIAVTRQRVTDFPVTITLTDEDAMLEGVDLSSASSWLVQARLTTGETMERRRGDFESRPMLIERESGRQIRITLVDMVE</sequence>
<evidence type="ECO:0000313" key="9">
    <source>
        <dbReference type="EMBL" id="RUO18214.1"/>
    </source>
</evidence>
<keyword evidence="2" id="KW-0677">Repeat</keyword>
<dbReference type="GO" id="GO:0030313">
    <property type="term" value="C:cell envelope"/>
    <property type="evidence" value="ECO:0007669"/>
    <property type="project" value="UniProtKB-SubCell"/>
</dbReference>
<dbReference type="PANTHER" id="PTHR47870:SF1">
    <property type="entry name" value="CYTOCHROME C-TYPE BIOGENESIS PROTEIN CCMH"/>
    <property type="match status" value="1"/>
</dbReference>
<keyword evidence="6" id="KW-0812">Transmembrane</keyword>
<dbReference type="NCBIfam" id="TIGR03142">
    <property type="entry name" value="cytochro_ccmI"/>
    <property type="match status" value="1"/>
</dbReference>
<keyword evidence="10" id="KW-1185">Reference proteome</keyword>
<evidence type="ECO:0000256" key="3">
    <source>
        <dbReference type="ARBA" id="ARBA00022748"/>
    </source>
</evidence>
<comment type="subcellular location">
    <subcellularLocation>
        <location evidence="1">Cell envelope</location>
    </subcellularLocation>
</comment>
<evidence type="ECO:0000256" key="5">
    <source>
        <dbReference type="PROSITE-ProRule" id="PRU00339"/>
    </source>
</evidence>
<evidence type="ECO:0000256" key="2">
    <source>
        <dbReference type="ARBA" id="ARBA00022737"/>
    </source>
</evidence>
<dbReference type="PROSITE" id="PS50005">
    <property type="entry name" value="TPR"/>
    <property type="match status" value="1"/>
</dbReference>
<evidence type="ECO:0000313" key="10">
    <source>
        <dbReference type="Proteomes" id="UP000288212"/>
    </source>
</evidence>
<evidence type="ECO:0000259" key="7">
    <source>
        <dbReference type="Pfam" id="PF23892"/>
    </source>
</evidence>
<feature type="transmembrane region" description="Helical" evidence="6">
    <location>
        <begin position="86"/>
        <end position="105"/>
    </location>
</feature>
<dbReference type="SMART" id="SM00028">
    <property type="entry name" value="TPR"/>
    <property type="match status" value="2"/>
</dbReference>
<keyword evidence="3" id="KW-0201">Cytochrome c-type biogenesis</keyword>
<dbReference type="InterPro" id="IPR011990">
    <property type="entry name" value="TPR-like_helical_dom_sf"/>
</dbReference>
<protein>
    <submittedName>
        <fullName evidence="9">C-type cytochrome biogenesis protein CcmI</fullName>
    </submittedName>
</protein>
<dbReference type="AlphaFoldDB" id="A0A432VPW7"/>
<feature type="repeat" description="TPR" evidence="5">
    <location>
        <begin position="160"/>
        <end position="193"/>
    </location>
</feature>
<reference evidence="9 10" key="1">
    <citation type="journal article" date="2011" name="Front. Microbiol.">
        <title>Genomic signatures of strain selection and enhancement in Bacillus atrophaeus var. globigii, a historical biowarfare simulant.</title>
        <authorList>
            <person name="Gibbons H.S."/>
            <person name="Broomall S.M."/>
            <person name="McNew L.A."/>
            <person name="Daligault H."/>
            <person name="Chapman C."/>
            <person name="Bruce D."/>
            <person name="Karavis M."/>
            <person name="Krepps M."/>
            <person name="McGregor P.A."/>
            <person name="Hong C."/>
            <person name="Park K.H."/>
            <person name="Akmal A."/>
            <person name="Feldman A."/>
            <person name="Lin J.S."/>
            <person name="Chang W.E."/>
            <person name="Higgs B.W."/>
            <person name="Demirev P."/>
            <person name="Lindquist J."/>
            <person name="Liem A."/>
            <person name="Fochler E."/>
            <person name="Read T.D."/>
            <person name="Tapia R."/>
            <person name="Johnson S."/>
            <person name="Bishop-Lilly K.A."/>
            <person name="Detter C."/>
            <person name="Han C."/>
            <person name="Sozhamannan S."/>
            <person name="Rosenzweig C.N."/>
            <person name="Skowronski E.W."/>
        </authorList>
    </citation>
    <scope>NUCLEOTIDE SEQUENCE [LARGE SCALE GENOMIC DNA]</scope>
    <source>
        <strain evidence="9 10">AK5</strain>
    </source>
</reference>
<name>A0A432VPW7_9GAMM</name>
<feature type="domain" description="Cytochrome c-type biogenesis protein H Ig-like" evidence="7">
    <location>
        <begin position="289"/>
        <end position="394"/>
    </location>
</feature>
<dbReference type="GO" id="GO:0017004">
    <property type="term" value="P:cytochrome complex assembly"/>
    <property type="evidence" value="ECO:0007669"/>
    <property type="project" value="UniProtKB-KW"/>
</dbReference>
<dbReference type="Pfam" id="PF23892">
    <property type="entry name" value="Ig_CycH"/>
    <property type="match status" value="1"/>
</dbReference>
<keyword evidence="4 5" id="KW-0802">TPR repeat</keyword>
<dbReference type="EMBL" id="PIPI01000010">
    <property type="protein sequence ID" value="RUO18214.1"/>
    <property type="molecule type" value="Genomic_DNA"/>
</dbReference>
<dbReference type="Gene3D" id="1.25.40.10">
    <property type="entry name" value="Tetratricopeptide repeat domain"/>
    <property type="match status" value="1"/>
</dbReference>
<dbReference type="Proteomes" id="UP000288212">
    <property type="component" value="Unassembled WGS sequence"/>
</dbReference>
<gene>
    <name evidence="9" type="primary">ccmI</name>
    <name evidence="9" type="ORF">CWE06_11205</name>
</gene>
<dbReference type="GO" id="GO:0005886">
    <property type="term" value="C:plasma membrane"/>
    <property type="evidence" value="ECO:0007669"/>
    <property type="project" value="TreeGrafter"/>
</dbReference>
<dbReference type="InterPro" id="IPR017560">
    <property type="entry name" value="Cyt_c_biogenesis_CcmI"/>
</dbReference>
<evidence type="ECO:0000256" key="4">
    <source>
        <dbReference type="ARBA" id="ARBA00022803"/>
    </source>
</evidence>
<dbReference type="PANTHER" id="PTHR47870">
    <property type="entry name" value="CYTOCHROME C-TYPE BIOGENESIS PROTEIN CCMH"/>
    <property type="match status" value="1"/>
</dbReference>
<dbReference type="InterPro" id="IPR056412">
    <property type="entry name" value="Ig_CycH"/>
</dbReference>
<comment type="caution">
    <text evidence="9">The sequence shown here is derived from an EMBL/GenBank/DDBJ whole genome shotgun (WGS) entry which is preliminary data.</text>
</comment>
<dbReference type="OrthoDB" id="9776053at2"/>
<dbReference type="Pfam" id="PF23914">
    <property type="entry name" value="TPR_CcmH_CycH"/>
    <property type="match status" value="1"/>
</dbReference>
<dbReference type="SUPFAM" id="SSF48452">
    <property type="entry name" value="TPR-like"/>
    <property type="match status" value="1"/>
</dbReference>
<evidence type="ECO:0000259" key="8">
    <source>
        <dbReference type="Pfam" id="PF23914"/>
    </source>
</evidence>
<dbReference type="InterPro" id="IPR019734">
    <property type="entry name" value="TPR_rpt"/>
</dbReference>
<proteinExistence type="predicted"/>
<organism evidence="9 10">
    <name type="scientific">Aliidiomarina haloalkalitolerans</name>
    <dbReference type="NCBI Taxonomy" id="859059"/>
    <lineage>
        <taxon>Bacteria</taxon>
        <taxon>Pseudomonadati</taxon>
        <taxon>Pseudomonadota</taxon>
        <taxon>Gammaproteobacteria</taxon>
        <taxon>Alteromonadales</taxon>
        <taxon>Idiomarinaceae</taxon>
        <taxon>Aliidiomarina</taxon>
    </lineage>
</organism>
<accession>A0A432VPW7</accession>
<keyword evidence="6" id="KW-0472">Membrane</keyword>
<evidence type="ECO:0000256" key="1">
    <source>
        <dbReference type="ARBA" id="ARBA00004196"/>
    </source>
</evidence>
<evidence type="ECO:0000256" key="6">
    <source>
        <dbReference type="SAM" id="Phobius"/>
    </source>
</evidence>
<dbReference type="InterPro" id="IPR056413">
    <property type="entry name" value="TPR_CcmH_CycH"/>
</dbReference>